<dbReference type="Gene3D" id="3.90.280.10">
    <property type="entry name" value="PEBP-like"/>
    <property type="match status" value="1"/>
</dbReference>
<dbReference type="InterPro" id="IPR035810">
    <property type="entry name" value="PEBP_euk"/>
</dbReference>
<accession>A0A6A6FLJ9</accession>
<sequence>MLFSVLSSLLLGASVAFAAPLEERHACPTGISAAEASRVQRRFREDGVIPTLVPEINPQVSLRITYPTVNIDLGTRTTTAQTLSPPTFFFSARRGARQGATYSLFLVDSDVPGPNGPPILGSPRLNFLHWYVSGIRPCTSTGNTITIYEAPTPLSPQEQHRYTWLVYEEPVGYAPNALQAQVRPGFDLSGYVRRGNLGTPIGGNFMNQSITNGVLPPAMF</sequence>
<evidence type="ECO:0000313" key="3">
    <source>
        <dbReference type="Proteomes" id="UP000799539"/>
    </source>
</evidence>
<dbReference type="PANTHER" id="PTHR11362">
    <property type="entry name" value="PHOSPHATIDYLETHANOLAMINE-BINDING PROTEIN"/>
    <property type="match status" value="1"/>
</dbReference>
<dbReference type="AlphaFoldDB" id="A0A6A6FLJ9"/>
<feature type="signal peptide" evidence="1">
    <location>
        <begin position="1"/>
        <end position="18"/>
    </location>
</feature>
<dbReference type="CDD" id="cd00866">
    <property type="entry name" value="PEBP_euk"/>
    <property type="match status" value="1"/>
</dbReference>
<proteinExistence type="predicted"/>
<evidence type="ECO:0000256" key="1">
    <source>
        <dbReference type="SAM" id="SignalP"/>
    </source>
</evidence>
<evidence type="ECO:0000313" key="2">
    <source>
        <dbReference type="EMBL" id="KAF2214184.1"/>
    </source>
</evidence>
<dbReference type="Pfam" id="PF01161">
    <property type="entry name" value="PBP"/>
    <property type="match status" value="1"/>
</dbReference>
<dbReference type="EMBL" id="ML992668">
    <property type="protein sequence ID" value="KAF2214184.1"/>
    <property type="molecule type" value="Genomic_DNA"/>
</dbReference>
<name>A0A6A6FLJ9_9PEZI</name>
<dbReference type="PANTHER" id="PTHR11362:SF82">
    <property type="entry name" value="PHOSPHATIDYLETHANOLAMINE-BINDING PROTEIN 4"/>
    <property type="match status" value="1"/>
</dbReference>
<organism evidence="2 3">
    <name type="scientific">Cercospora zeae-maydis SCOH1-5</name>
    <dbReference type="NCBI Taxonomy" id="717836"/>
    <lineage>
        <taxon>Eukaryota</taxon>
        <taxon>Fungi</taxon>
        <taxon>Dikarya</taxon>
        <taxon>Ascomycota</taxon>
        <taxon>Pezizomycotina</taxon>
        <taxon>Dothideomycetes</taxon>
        <taxon>Dothideomycetidae</taxon>
        <taxon>Mycosphaerellales</taxon>
        <taxon>Mycosphaerellaceae</taxon>
        <taxon>Cercospora</taxon>
    </lineage>
</organism>
<dbReference type="SUPFAM" id="SSF49777">
    <property type="entry name" value="PEBP-like"/>
    <property type="match status" value="1"/>
</dbReference>
<keyword evidence="1" id="KW-0732">Signal</keyword>
<reference evidence="2" key="1">
    <citation type="journal article" date="2020" name="Stud. Mycol.">
        <title>101 Dothideomycetes genomes: a test case for predicting lifestyles and emergence of pathogens.</title>
        <authorList>
            <person name="Haridas S."/>
            <person name="Albert R."/>
            <person name="Binder M."/>
            <person name="Bloem J."/>
            <person name="Labutti K."/>
            <person name="Salamov A."/>
            <person name="Andreopoulos B."/>
            <person name="Baker S."/>
            <person name="Barry K."/>
            <person name="Bills G."/>
            <person name="Bluhm B."/>
            <person name="Cannon C."/>
            <person name="Castanera R."/>
            <person name="Culley D."/>
            <person name="Daum C."/>
            <person name="Ezra D."/>
            <person name="Gonzalez J."/>
            <person name="Henrissat B."/>
            <person name="Kuo A."/>
            <person name="Liang C."/>
            <person name="Lipzen A."/>
            <person name="Lutzoni F."/>
            <person name="Magnuson J."/>
            <person name="Mondo S."/>
            <person name="Nolan M."/>
            <person name="Ohm R."/>
            <person name="Pangilinan J."/>
            <person name="Park H.-J."/>
            <person name="Ramirez L."/>
            <person name="Alfaro M."/>
            <person name="Sun H."/>
            <person name="Tritt A."/>
            <person name="Yoshinaga Y."/>
            <person name="Zwiers L.-H."/>
            <person name="Turgeon B."/>
            <person name="Goodwin S."/>
            <person name="Spatafora J."/>
            <person name="Crous P."/>
            <person name="Grigoriev I."/>
        </authorList>
    </citation>
    <scope>NUCLEOTIDE SEQUENCE</scope>
    <source>
        <strain evidence="2">SCOH1-5</strain>
    </source>
</reference>
<dbReference type="InterPro" id="IPR008914">
    <property type="entry name" value="PEBP"/>
</dbReference>
<evidence type="ECO:0008006" key="4">
    <source>
        <dbReference type="Google" id="ProtNLM"/>
    </source>
</evidence>
<keyword evidence="3" id="KW-1185">Reference proteome</keyword>
<dbReference type="OrthoDB" id="2506647at2759"/>
<gene>
    <name evidence="2" type="ORF">CERZMDRAFT_95458</name>
</gene>
<dbReference type="InterPro" id="IPR036610">
    <property type="entry name" value="PEBP-like_sf"/>
</dbReference>
<feature type="chain" id="PRO_5025560862" description="Phosphatidylethanolamine-binding protein" evidence="1">
    <location>
        <begin position="19"/>
        <end position="220"/>
    </location>
</feature>
<dbReference type="Proteomes" id="UP000799539">
    <property type="component" value="Unassembled WGS sequence"/>
</dbReference>
<protein>
    <recommendedName>
        <fullName evidence="4">Phosphatidylethanolamine-binding protein</fullName>
    </recommendedName>
</protein>